<dbReference type="InterPro" id="IPR056555">
    <property type="entry name" value="NFD4_C"/>
</dbReference>
<dbReference type="Pfam" id="PF23262">
    <property type="entry name" value="NFD4_C"/>
    <property type="match status" value="1"/>
</dbReference>
<dbReference type="InterPro" id="IPR010658">
    <property type="entry name" value="Nodulin-like"/>
</dbReference>
<dbReference type="SUPFAM" id="SSF103473">
    <property type="entry name" value="MFS general substrate transporter"/>
    <property type="match status" value="1"/>
</dbReference>
<dbReference type="PANTHER" id="PTHR21576">
    <property type="entry name" value="UNCHARACTERIZED NODULIN-LIKE PROTEIN"/>
    <property type="match status" value="1"/>
</dbReference>
<sequence length="515" mass="54526">MARWLERRWNLFATALALNIAAGCTYDYSAYSPVVIDTFGLTLRETDLVMNFAFFFYATTSYGYSICNQKLGPKRSPRIGCAVMLACYALLVYNLVQPLLPGPHGAALMSVLMGVGWAGQGTSLGAGFQQVVRCFPDSSGFAVGVIKGSLGAGGALAPAIFFGLWGQRPPENALGMKLFPAFASITLGLSIWLFTCCVDARPGSSTRDGRVFFILACAVVVITAAATACSFLPLGALSDCLLAATISSLLALFLGLSFLEDKDAELAESEGSTADAMHITVQQASKTAEYWMCMLVFSSAAGSGQLVLTNLSQMADAIGFSAQSEALLCCFSFCNMLSRLAFGMACDILKRRRASRVLLFVLSTVLGACGQVLLHAAAVQEDLTLLVSGVVIVGLGFGGAFPTLVNVCAARWGSATLNANWTLLDAVGNGTASLLFGSYLGSYSYDRHADKSGRCFGRDCFSFPHLVMAAACVAGAMISIALICLHPHHRQIRRSLSQLPVERAPISSFDIDASS</sequence>
<comment type="caution">
    <text evidence="1">The sequence shown here is derived from an EMBL/GenBank/DDBJ whole genome shotgun (WGS) entry which is preliminary data.</text>
</comment>
<dbReference type="Gene3D" id="1.20.1250.20">
    <property type="entry name" value="MFS general substrate transporter like domains"/>
    <property type="match status" value="2"/>
</dbReference>
<protein>
    <submittedName>
        <fullName evidence="1">2</fullName>
    </submittedName>
</protein>
<accession>A0ABP0QPD6</accession>
<dbReference type="Proteomes" id="UP001642464">
    <property type="component" value="Unassembled WGS sequence"/>
</dbReference>
<name>A0ABP0QPD6_9DINO</name>
<dbReference type="PANTHER" id="PTHR21576:SF158">
    <property type="entry name" value="RIBOSOMAL RNA-PROCESSING PROTEIN 12-LIKE CONSERVED DOMAIN-CONTAINING PROTEIN"/>
    <property type="match status" value="1"/>
</dbReference>
<reference evidence="1 2" key="1">
    <citation type="submission" date="2024-02" db="EMBL/GenBank/DDBJ databases">
        <authorList>
            <person name="Chen Y."/>
            <person name="Shah S."/>
            <person name="Dougan E. K."/>
            <person name="Thang M."/>
            <person name="Chan C."/>
        </authorList>
    </citation>
    <scope>NUCLEOTIDE SEQUENCE [LARGE SCALE GENOMIC DNA]</scope>
</reference>
<dbReference type="InterPro" id="IPR036259">
    <property type="entry name" value="MFS_trans_sf"/>
</dbReference>
<dbReference type="PROSITE" id="PS51257">
    <property type="entry name" value="PROKAR_LIPOPROTEIN"/>
    <property type="match status" value="1"/>
</dbReference>
<dbReference type="Pfam" id="PF06813">
    <property type="entry name" value="Nodulin-like"/>
    <property type="match status" value="1"/>
</dbReference>
<dbReference type="EMBL" id="CAXAMM010039851">
    <property type="protein sequence ID" value="CAK9089468.1"/>
    <property type="molecule type" value="Genomic_DNA"/>
</dbReference>
<organism evidence="1 2">
    <name type="scientific">Durusdinium trenchii</name>
    <dbReference type="NCBI Taxonomy" id="1381693"/>
    <lineage>
        <taxon>Eukaryota</taxon>
        <taxon>Sar</taxon>
        <taxon>Alveolata</taxon>
        <taxon>Dinophyceae</taxon>
        <taxon>Suessiales</taxon>
        <taxon>Symbiodiniaceae</taxon>
        <taxon>Durusdinium</taxon>
    </lineage>
</organism>
<evidence type="ECO:0000313" key="2">
    <source>
        <dbReference type="Proteomes" id="UP001642464"/>
    </source>
</evidence>
<gene>
    <name evidence="1" type="ORF">SCF082_LOCUS42210</name>
</gene>
<proteinExistence type="predicted"/>
<evidence type="ECO:0000313" key="1">
    <source>
        <dbReference type="EMBL" id="CAK9089468.1"/>
    </source>
</evidence>
<keyword evidence="2" id="KW-1185">Reference proteome</keyword>